<protein>
    <submittedName>
        <fullName evidence="3">Putative sensor</fullName>
    </submittedName>
</protein>
<feature type="domain" description="Putative sensor" evidence="2">
    <location>
        <begin position="16"/>
        <end position="199"/>
    </location>
</feature>
<feature type="transmembrane region" description="Helical" evidence="1">
    <location>
        <begin position="37"/>
        <end position="58"/>
    </location>
</feature>
<evidence type="ECO:0000256" key="1">
    <source>
        <dbReference type="SAM" id="Phobius"/>
    </source>
</evidence>
<keyword evidence="4" id="KW-1185">Reference proteome</keyword>
<feature type="transmembrane region" description="Helical" evidence="1">
    <location>
        <begin position="12"/>
        <end position="31"/>
    </location>
</feature>
<sequence>MVSERRDPPFGGSVVFLLMNLPLGVLAFGFLTALVSAGVGTAVVWVGVGLLAVVVLGVRGAARLERARVYALLDRYIDLPYLPLPAGKQSARWKGRLKDPATWRDFAYFALLFPVGLVEFVLVTTFWSTSLALVFLPVYFRWLPGGEYRFPDWEVPWLTVDSTVEALPWAAVGVLFVALSVALTKALAGTHARLAHALLGPTVGQRRRMERWWAEAEEKNLVAG</sequence>
<keyword evidence="1" id="KW-0472">Membrane</keyword>
<dbReference type="RefSeq" id="WP_091304204.1">
    <property type="nucleotide sequence ID" value="NZ_FNSO01000002.1"/>
</dbReference>
<dbReference type="OrthoDB" id="5183710at2"/>
<evidence type="ECO:0000313" key="4">
    <source>
        <dbReference type="Proteomes" id="UP000199622"/>
    </source>
</evidence>
<dbReference type="EMBL" id="FNSO01000002">
    <property type="protein sequence ID" value="SEB32389.1"/>
    <property type="molecule type" value="Genomic_DNA"/>
</dbReference>
<reference evidence="4" key="1">
    <citation type="submission" date="2016-10" db="EMBL/GenBank/DDBJ databases">
        <authorList>
            <person name="Varghese N."/>
            <person name="Submissions S."/>
        </authorList>
    </citation>
    <scope>NUCLEOTIDE SEQUENCE [LARGE SCALE GENOMIC DNA]</scope>
    <source>
        <strain evidence="4">DSM 44544</strain>
    </source>
</reference>
<accession>A0A1H4IE67</accession>
<proteinExistence type="predicted"/>
<evidence type="ECO:0000259" key="2">
    <source>
        <dbReference type="Pfam" id="PF13796"/>
    </source>
</evidence>
<feature type="transmembrane region" description="Helical" evidence="1">
    <location>
        <begin position="166"/>
        <end position="188"/>
    </location>
</feature>
<gene>
    <name evidence="3" type="ORF">SAMN04489727_0485</name>
</gene>
<dbReference type="InterPro" id="IPR025828">
    <property type="entry name" value="Put_sensor_dom"/>
</dbReference>
<dbReference type="Proteomes" id="UP000199622">
    <property type="component" value="Unassembled WGS sequence"/>
</dbReference>
<keyword evidence="1" id="KW-0812">Transmembrane</keyword>
<name>A0A1H4IE67_9PSEU</name>
<feature type="transmembrane region" description="Helical" evidence="1">
    <location>
        <begin position="106"/>
        <end position="139"/>
    </location>
</feature>
<dbReference type="STRING" id="208445.SAMN04489727_0485"/>
<dbReference type="AlphaFoldDB" id="A0A1H4IE67"/>
<dbReference type="Pfam" id="PF13796">
    <property type="entry name" value="Sensor"/>
    <property type="match status" value="1"/>
</dbReference>
<organism evidence="3 4">
    <name type="scientific">Amycolatopsis tolypomycina</name>
    <dbReference type="NCBI Taxonomy" id="208445"/>
    <lineage>
        <taxon>Bacteria</taxon>
        <taxon>Bacillati</taxon>
        <taxon>Actinomycetota</taxon>
        <taxon>Actinomycetes</taxon>
        <taxon>Pseudonocardiales</taxon>
        <taxon>Pseudonocardiaceae</taxon>
        <taxon>Amycolatopsis</taxon>
    </lineage>
</organism>
<evidence type="ECO:0000313" key="3">
    <source>
        <dbReference type="EMBL" id="SEB32389.1"/>
    </source>
</evidence>
<keyword evidence="1" id="KW-1133">Transmembrane helix</keyword>